<evidence type="ECO:0000256" key="1">
    <source>
        <dbReference type="SAM" id="SignalP"/>
    </source>
</evidence>
<dbReference type="InterPro" id="IPR007730">
    <property type="entry name" value="SPOR-like_dom"/>
</dbReference>
<dbReference type="Proteomes" id="UP000010121">
    <property type="component" value="Unassembled WGS sequence"/>
</dbReference>
<dbReference type="eggNOG" id="COG3087">
    <property type="taxonomic scope" value="Bacteria"/>
</dbReference>
<keyword evidence="1" id="KW-0732">Signal</keyword>
<accession>C8S3E6</accession>
<protein>
    <submittedName>
        <fullName evidence="3">Sporulation domain protein</fullName>
    </submittedName>
</protein>
<dbReference type="GO" id="GO:0042834">
    <property type="term" value="F:peptidoglycan binding"/>
    <property type="evidence" value="ECO:0007669"/>
    <property type="project" value="InterPro"/>
</dbReference>
<dbReference type="Gene3D" id="3.30.70.1070">
    <property type="entry name" value="Sporulation related repeat"/>
    <property type="match status" value="1"/>
</dbReference>
<dbReference type="PROSITE" id="PS51724">
    <property type="entry name" value="SPOR"/>
    <property type="match status" value="1"/>
</dbReference>
<dbReference type="Pfam" id="PF05036">
    <property type="entry name" value="SPOR"/>
    <property type="match status" value="1"/>
</dbReference>
<dbReference type="SUPFAM" id="SSF110997">
    <property type="entry name" value="Sporulation related repeat"/>
    <property type="match status" value="1"/>
</dbReference>
<feature type="signal peptide" evidence="1">
    <location>
        <begin position="1"/>
        <end position="19"/>
    </location>
</feature>
<keyword evidence="4" id="KW-1185">Reference proteome</keyword>
<evidence type="ECO:0000313" key="4">
    <source>
        <dbReference type="Proteomes" id="UP000010121"/>
    </source>
</evidence>
<reference evidence="3 4" key="1">
    <citation type="submission" date="2009-08" db="EMBL/GenBank/DDBJ databases">
        <title>The draft genome of Rhodobacter sp. SW2.</title>
        <authorList>
            <consortium name="US DOE Joint Genome Institute (JGI-PGF)"/>
            <person name="Lucas S."/>
            <person name="Copeland A."/>
            <person name="Lapidus A."/>
            <person name="Glavina del Rio T."/>
            <person name="Tice H."/>
            <person name="Bruce D."/>
            <person name="Goodwin L."/>
            <person name="Pitluck S."/>
            <person name="Larimer F."/>
            <person name="Land M.L."/>
            <person name="Hauser L."/>
            <person name="Emerson D."/>
        </authorList>
    </citation>
    <scope>NUCLEOTIDE SEQUENCE [LARGE SCALE GENOMIC DNA]</scope>
    <source>
        <strain evidence="3 4">SW2</strain>
    </source>
</reference>
<dbReference type="STRING" id="371731.Rsw2DRAFT_2574"/>
<proteinExistence type="predicted"/>
<dbReference type="RefSeq" id="WP_008031634.1">
    <property type="nucleotide sequence ID" value="NZ_ACYY01000018.1"/>
</dbReference>
<comment type="caution">
    <text evidence="3">The sequence shown here is derived from an EMBL/GenBank/DDBJ whole genome shotgun (WGS) entry which is preliminary data.</text>
</comment>
<sequence>MLLKIVSVALWAAAVGVCAADAQTLGRIGGPREAPPAGYAGQMYVDSQGCVFLRAGVGGQVTWVPRVNSQRRVLCGYPPTLAARAPVAAAPVQVAEAPAPVVRRAPVQQRATGAPMQTVASLTTPPTIRAAGQAPMVAANTYTAAPVIQAAAAQPVQRVAAPAPQALASVPGPGQIGCFRSAPVPKVYATSNGGRVVLCTRGDGTLEGARAPIYAVVAQGVGNRVGAGIYEPVQGQQVAARVTAPAGGSYAAAAPVRRVAALPPLPRGYKPAWTDDRLNPNRGIGTAEGQAQQDQIWTREVPARLVAGQPTKRVWWAASSQSAPQAAALAQPVRLRASTMTEPAARVAAPAAAPAAGGSFYVQVGTFAQPANADGARARLRGAGLRVGTAKISKGGTAMQIVLAGPFGDRGAAQAALSAARGAGFGDAFIR</sequence>
<gene>
    <name evidence="3" type="ORF">Rsw2DRAFT_2574</name>
</gene>
<dbReference type="InterPro" id="IPR036680">
    <property type="entry name" value="SPOR-like_sf"/>
</dbReference>
<evidence type="ECO:0000259" key="2">
    <source>
        <dbReference type="PROSITE" id="PS51724"/>
    </source>
</evidence>
<organism evidence="3 4">
    <name type="scientific">Rhodobacter ferrooxidans</name>
    <dbReference type="NCBI Taxonomy" id="371731"/>
    <lineage>
        <taxon>Bacteria</taxon>
        <taxon>Pseudomonadati</taxon>
        <taxon>Pseudomonadota</taxon>
        <taxon>Alphaproteobacteria</taxon>
        <taxon>Rhodobacterales</taxon>
        <taxon>Rhodobacter group</taxon>
        <taxon>Rhodobacter</taxon>
    </lineage>
</organism>
<evidence type="ECO:0000313" key="3">
    <source>
        <dbReference type="EMBL" id="EEW24511.1"/>
    </source>
</evidence>
<feature type="chain" id="PRO_5002989806" evidence="1">
    <location>
        <begin position="20"/>
        <end position="431"/>
    </location>
</feature>
<feature type="domain" description="SPOR" evidence="2">
    <location>
        <begin position="354"/>
        <end position="431"/>
    </location>
</feature>
<name>C8S3E6_9RHOB</name>
<dbReference type="AlphaFoldDB" id="C8S3E6"/>
<dbReference type="EMBL" id="ACYY01000018">
    <property type="protein sequence ID" value="EEW24511.1"/>
    <property type="molecule type" value="Genomic_DNA"/>
</dbReference>